<accession>A0A0D7B7B4</accession>
<dbReference type="InterPro" id="IPR050852">
    <property type="entry name" value="Queuine_tRNA-ribosyltrfase"/>
</dbReference>
<proteinExistence type="predicted"/>
<dbReference type="EMBL" id="KN880557">
    <property type="protein sequence ID" value="KIY66367.1"/>
    <property type="molecule type" value="Genomic_DNA"/>
</dbReference>
<protein>
    <submittedName>
        <fullName evidence="2">tRNA-guanine transglycosylase</fullName>
    </submittedName>
</protein>
<organism evidence="2 3">
    <name type="scientific">Cylindrobasidium torrendii FP15055 ss-10</name>
    <dbReference type="NCBI Taxonomy" id="1314674"/>
    <lineage>
        <taxon>Eukaryota</taxon>
        <taxon>Fungi</taxon>
        <taxon>Dikarya</taxon>
        <taxon>Basidiomycota</taxon>
        <taxon>Agaricomycotina</taxon>
        <taxon>Agaricomycetes</taxon>
        <taxon>Agaricomycetidae</taxon>
        <taxon>Agaricales</taxon>
        <taxon>Marasmiineae</taxon>
        <taxon>Physalacriaceae</taxon>
        <taxon>Cylindrobasidium</taxon>
    </lineage>
</organism>
<dbReference type="STRING" id="1314674.A0A0D7B7B4"/>
<dbReference type="Gene3D" id="3.20.20.105">
    <property type="entry name" value="Queuine tRNA-ribosyltransferase-like"/>
    <property type="match status" value="1"/>
</dbReference>
<evidence type="ECO:0000259" key="1">
    <source>
        <dbReference type="Pfam" id="PF01702"/>
    </source>
</evidence>
<dbReference type="GO" id="GO:0006400">
    <property type="term" value="P:tRNA modification"/>
    <property type="evidence" value="ECO:0007669"/>
    <property type="project" value="InterPro"/>
</dbReference>
<evidence type="ECO:0000313" key="2">
    <source>
        <dbReference type="EMBL" id="KIY66367.1"/>
    </source>
</evidence>
<feature type="domain" description="tRNA-guanine(15) transglycosylase-like" evidence="1">
    <location>
        <begin position="388"/>
        <end position="442"/>
    </location>
</feature>
<dbReference type="InterPro" id="IPR002616">
    <property type="entry name" value="tRNA_ribo_trans-like"/>
</dbReference>
<dbReference type="PANTHER" id="PTHR46064:SF1">
    <property type="entry name" value="QUEUINE TRNA-RIBOSYLTRANSFERASE ACCESSORY SUBUNIT 2"/>
    <property type="match status" value="1"/>
</dbReference>
<feature type="non-terminal residue" evidence="2">
    <location>
        <position position="1"/>
    </location>
</feature>
<dbReference type="Pfam" id="PF01702">
    <property type="entry name" value="TGT"/>
    <property type="match status" value="1"/>
</dbReference>
<dbReference type="AlphaFoldDB" id="A0A0D7B7B4"/>
<gene>
    <name evidence="2" type="ORF">CYLTODRAFT_330557</name>
</gene>
<dbReference type="Proteomes" id="UP000054007">
    <property type="component" value="Unassembled WGS sequence"/>
</dbReference>
<keyword evidence="3" id="KW-1185">Reference proteome</keyword>
<dbReference type="PANTHER" id="PTHR46064">
    <property type="entry name" value="QUEUINE TRNA-RIBOSYLTRANSFERASE ACCESSORY SUBUNIT 2"/>
    <property type="match status" value="1"/>
</dbReference>
<name>A0A0D7B7B4_9AGAR</name>
<evidence type="ECO:0000313" key="3">
    <source>
        <dbReference type="Proteomes" id="UP000054007"/>
    </source>
</evidence>
<dbReference type="SUPFAM" id="SSF51713">
    <property type="entry name" value="tRNA-guanine transglycosylase"/>
    <property type="match status" value="1"/>
</dbReference>
<sequence length="481" mass="52383">IHITTPGALLLTSRGVVPHLSPDHTAGRNKAQSIDIPFESFIENLPPIPVSYAHAAHAQPGKYNATTPLHSLLGYPADRTILSMCLRSLSDNASLAPSGHTYTCARCVRGMKKVMEVSAWTSYALSCAPDIVYALSDALVPGTRSQKRVTKSLERGARWLNDLMYAAQCQPTVNQSTSPATGPIPILLPMAGSLVPAARHAFAEQILEPFDERDSLRFGAKMNKLDDGVSGYVFELNGMRENSAEVDSTLPVPPSEENALHFGDAPTTPASLMRASLGPLPVQKPRYVRGVAGPHEILRLVRDVGVDVVDAWFAQVAANWGIELDFSFPVDASITGKRDLGHNLYAKEYAEDMHALSTVPKSEIVPLVHAQVDIGTWTEEAIEPEGPKRAYLHHLLHTHEMGAHALLVLHNLEVVDQFMKGVRGAIANNSFGSALVDFETAYREDSIGVEGCEPSGVFAEAKRMWHEVDMARGRGRLARER</sequence>
<dbReference type="OrthoDB" id="27601at2759"/>
<feature type="non-terminal residue" evidence="2">
    <location>
        <position position="481"/>
    </location>
</feature>
<reference evidence="2 3" key="1">
    <citation type="journal article" date="2015" name="Fungal Genet. Biol.">
        <title>Evolution of novel wood decay mechanisms in Agaricales revealed by the genome sequences of Fistulina hepatica and Cylindrobasidium torrendii.</title>
        <authorList>
            <person name="Floudas D."/>
            <person name="Held B.W."/>
            <person name="Riley R."/>
            <person name="Nagy L.G."/>
            <person name="Koehler G."/>
            <person name="Ransdell A.S."/>
            <person name="Younus H."/>
            <person name="Chow J."/>
            <person name="Chiniquy J."/>
            <person name="Lipzen A."/>
            <person name="Tritt A."/>
            <person name="Sun H."/>
            <person name="Haridas S."/>
            <person name="LaButti K."/>
            <person name="Ohm R.A."/>
            <person name="Kues U."/>
            <person name="Blanchette R.A."/>
            <person name="Grigoriev I.V."/>
            <person name="Minto R.E."/>
            <person name="Hibbett D.S."/>
        </authorList>
    </citation>
    <scope>NUCLEOTIDE SEQUENCE [LARGE SCALE GENOMIC DNA]</scope>
    <source>
        <strain evidence="2 3">FP15055 ss-10</strain>
    </source>
</reference>
<dbReference type="InterPro" id="IPR036511">
    <property type="entry name" value="TGT-like_sf"/>
</dbReference>